<comment type="caution">
    <text evidence="5">The sequence shown here is derived from an EMBL/GenBank/DDBJ whole genome shotgun (WGS) entry which is preliminary data.</text>
</comment>
<dbReference type="SMART" id="SM00360">
    <property type="entry name" value="RRM"/>
    <property type="match status" value="1"/>
</dbReference>
<dbReference type="SUPFAM" id="SSF54928">
    <property type="entry name" value="RNA-binding domain, RBD"/>
    <property type="match status" value="1"/>
</dbReference>
<dbReference type="InterPro" id="IPR035979">
    <property type="entry name" value="RBD_domain_sf"/>
</dbReference>
<dbReference type="PANTHER" id="PTHR45880:SF1">
    <property type="entry name" value="RNA-BINDING MOTIF PROTEIN, X-LINKED 2"/>
    <property type="match status" value="1"/>
</dbReference>
<dbReference type="GO" id="GO:0005686">
    <property type="term" value="C:U2 snRNP"/>
    <property type="evidence" value="ECO:0007669"/>
    <property type="project" value="TreeGrafter"/>
</dbReference>
<dbReference type="InterPro" id="IPR000504">
    <property type="entry name" value="RRM_dom"/>
</dbReference>
<keyword evidence="6" id="KW-1185">Reference proteome</keyword>
<evidence type="ECO:0000313" key="5">
    <source>
        <dbReference type="EMBL" id="KAG2192350.1"/>
    </source>
</evidence>
<dbReference type="CDD" id="cd12411">
    <property type="entry name" value="RRM_ist3_like"/>
    <property type="match status" value="1"/>
</dbReference>
<dbReference type="InterPro" id="IPR045844">
    <property type="entry name" value="RRM_Ist3-like"/>
</dbReference>
<dbReference type="GO" id="GO:0071013">
    <property type="term" value="C:catalytic step 2 spliceosome"/>
    <property type="evidence" value="ECO:0007669"/>
    <property type="project" value="TreeGrafter"/>
</dbReference>
<organism evidence="5 6">
    <name type="scientific">Mucor plumbeus</name>
    <dbReference type="NCBI Taxonomy" id="97098"/>
    <lineage>
        <taxon>Eukaryota</taxon>
        <taxon>Fungi</taxon>
        <taxon>Fungi incertae sedis</taxon>
        <taxon>Mucoromycota</taxon>
        <taxon>Mucoromycotina</taxon>
        <taxon>Mucoromycetes</taxon>
        <taxon>Mucorales</taxon>
        <taxon>Mucorineae</taxon>
        <taxon>Mucoraceae</taxon>
        <taxon>Mucor</taxon>
    </lineage>
</organism>
<dbReference type="PROSITE" id="PS50102">
    <property type="entry name" value="RRM"/>
    <property type="match status" value="1"/>
</dbReference>
<keyword evidence="1 2" id="KW-0694">RNA-binding</keyword>
<proteinExistence type="predicted"/>
<dbReference type="GO" id="GO:0003723">
    <property type="term" value="F:RNA binding"/>
    <property type="evidence" value="ECO:0007669"/>
    <property type="project" value="UniProtKB-UniRule"/>
</dbReference>
<dbReference type="AlphaFoldDB" id="A0A8H7UQZ3"/>
<name>A0A8H7UQZ3_9FUNG</name>
<dbReference type="Proteomes" id="UP000650833">
    <property type="component" value="Unassembled WGS sequence"/>
</dbReference>
<gene>
    <name evidence="5" type="ORF">INT46_008469</name>
</gene>
<feature type="region of interest" description="Disordered" evidence="3">
    <location>
        <begin position="106"/>
        <end position="269"/>
    </location>
</feature>
<evidence type="ECO:0000256" key="1">
    <source>
        <dbReference type="ARBA" id="ARBA00022884"/>
    </source>
</evidence>
<evidence type="ECO:0000256" key="2">
    <source>
        <dbReference type="PROSITE-ProRule" id="PRU00176"/>
    </source>
</evidence>
<dbReference type="InterPro" id="IPR012677">
    <property type="entry name" value="Nucleotide-bd_a/b_plait_sf"/>
</dbReference>
<evidence type="ECO:0000313" key="6">
    <source>
        <dbReference type="Proteomes" id="UP000650833"/>
    </source>
</evidence>
<protein>
    <recommendedName>
        <fullName evidence="4">RRM domain-containing protein</fullName>
    </recommendedName>
</protein>
<dbReference type="InterPro" id="IPR051847">
    <property type="entry name" value="RNA_proc/Spliceosome_comp"/>
</dbReference>
<dbReference type="OrthoDB" id="2573941at2759"/>
<reference evidence="5" key="1">
    <citation type="submission" date="2020-12" db="EMBL/GenBank/DDBJ databases">
        <title>Metabolic potential, ecology and presence of endohyphal bacteria is reflected in genomic diversity of Mucoromycotina.</title>
        <authorList>
            <person name="Muszewska A."/>
            <person name="Okrasinska A."/>
            <person name="Steczkiewicz K."/>
            <person name="Drgas O."/>
            <person name="Orlowska M."/>
            <person name="Perlinska-Lenart U."/>
            <person name="Aleksandrzak-Piekarczyk T."/>
            <person name="Szatraj K."/>
            <person name="Zielenkiewicz U."/>
            <person name="Pilsyk S."/>
            <person name="Malc E."/>
            <person name="Mieczkowski P."/>
            <person name="Kruszewska J.S."/>
            <person name="Biernat P."/>
            <person name="Pawlowska J."/>
        </authorList>
    </citation>
    <scope>NUCLEOTIDE SEQUENCE</scope>
    <source>
        <strain evidence="5">CBS 226.32</strain>
    </source>
</reference>
<dbReference type="GO" id="GO:0071011">
    <property type="term" value="C:precatalytic spliceosome"/>
    <property type="evidence" value="ECO:0007669"/>
    <property type="project" value="TreeGrafter"/>
</dbReference>
<feature type="domain" description="RRM" evidence="4">
    <location>
        <begin position="34"/>
        <end position="112"/>
    </location>
</feature>
<dbReference type="GO" id="GO:0000398">
    <property type="term" value="P:mRNA splicing, via spliceosome"/>
    <property type="evidence" value="ECO:0007669"/>
    <property type="project" value="InterPro"/>
</dbReference>
<feature type="compositionally biased region" description="Basic residues" evidence="3">
    <location>
        <begin position="242"/>
        <end position="269"/>
    </location>
</feature>
<evidence type="ECO:0000259" key="4">
    <source>
        <dbReference type="PROSITE" id="PS50102"/>
    </source>
</evidence>
<dbReference type="Pfam" id="PF00076">
    <property type="entry name" value="RRM_1"/>
    <property type="match status" value="1"/>
</dbReference>
<evidence type="ECO:0000256" key="3">
    <source>
        <dbReference type="SAM" id="MobiDB-lite"/>
    </source>
</evidence>
<accession>A0A8H7UQZ3</accession>
<sequence length="269" mass="31511">MNVVKEIQRINQREITSGSWSDSGSWHNQYKNSAWIYAGGLPYDLTEGDIVCIFSQYGEIIHVELIRDQKTGKSKGFAFLQYEDQRSTILAVDNLNGANVLGRTIRVDHSHTGPKKHKKQNEEDDSEDDEPKMNVAPEMIEVGPEKKSKPAKVDIEGDEEDPMAAYFRDKEQKKSKKKDKSSSSSSRHRKHKGSREKDRSREDKHGYSRDDDRHRSSSKRERSPEERFRKDDRKSYKEKSNSRRHRSRSPLRRHSRSPPRRRSRSPRRY</sequence>
<feature type="compositionally biased region" description="Basic and acidic residues" evidence="3">
    <location>
        <begin position="143"/>
        <end position="155"/>
    </location>
</feature>
<feature type="compositionally biased region" description="Basic and acidic residues" evidence="3">
    <location>
        <begin position="195"/>
        <end position="241"/>
    </location>
</feature>
<dbReference type="PANTHER" id="PTHR45880">
    <property type="entry name" value="RNA-BINDING MOTIF PROTEIN, X-LINKED 2"/>
    <property type="match status" value="1"/>
</dbReference>
<dbReference type="EMBL" id="JAEPRC010000738">
    <property type="protein sequence ID" value="KAG2192350.1"/>
    <property type="molecule type" value="Genomic_DNA"/>
</dbReference>
<dbReference type="Gene3D" id="3.30.70.330">
    <property type="match status" value="1"/>
</dbReference>